<evidence type="ECO:0008006" key="3">
    <source>
        <dbReference type="Google" id="ProtNLM"/>
    </source>
</evidence>
<evidence type="ECO:0000313" key="1">
    <source>
        <dbReference type="EMBL" id="ATC37775.1"/>
    </source>
</evidence>
<sequence length="161" mass="18667">MIASVISCQKQPVTNCFPEVDKHYSDQEYKNLVETPPSDRRKYFITESSKNGRNNTDFEISRGGHIVFYEMGKEIYMADISGKCDQQTYGKIDQMITASSKFAKFPTSTFRWKYQSTYDNKTGTAMVKFHKYYESGEMKFTMQILSSDSNTIIYKGFVSIY</sequence>
<dbReference type="EMBL" id="CP023401">
    <property type="protein sequence ID" value="ATC37775.1"/>
    <property type="molecule type" value="Genomic_DNA"/>
</dbReference>
<proteinExistence type="predicted"/>
<dbReference type="Proteomes" id="UP000190057">
    <property type="component" value="Chromosome"/>
</dbReference>
<accession>A0ABN5BXD6</accession>
<organism evidence="1 2">
    <name type="scientific">Elizabethkingia anophelis R26</name>
    <dbReference type="NCBI Taxonomy" id="1246994"/>
    <lineage>
        <taxon>Bacteria</taxon>
        <taxon>Pseudomonadati</taxon>
        <taxon>Bacteroidota</taxon>
        <taxon>Flavobacteriia</taxon>
        <taxon>Flavobacteriales</taxon>
        <taxon>Weeksellaceae</taxon>
        <taxon>Elizabethkingia</taxon>
    </lineage>
</organism>
<reference evidence="1 2" key="1">
    <citation type="submission" date="2017-09" db="EMBL/GenBank/DDBJ databases">
        <title>Complete circularized genomes of four mosquito-derived Elizabethkingia anophelis isolates.</title>
        <authorList>
            <person name="Nicholson A.C."/>
            <person name="Xu J."/>
        </authorList>
    </citation>
    <scope>NUCLEOTIDE SEQUENCE [LARGE SCALE GENOMIC DNA]</scope>
    <source>
        <strain evidence="1 2">R26</strain>
    </source>
</reference>
<protein>
    <recommendedName>
        <fullName evidence="3">Lipoprotein</fullName>
    </recommendedName>
</protein>
<gene>
    <name evidence="1" type="ORF">BAZ09_016665</name>
</gene>
<keyword evidence="2" id="KW-1185">Reference proteome</keyword>
<name>A0ABN5BXD6_9FLAO</name>
<evidence type="ECO:0000313" key="2">
    <source>
        <dbReference type="Proteomes" id="UP000190057"/>
    </source>
</evidence>